<gene>
    <name evidence="2" type="ORF">Tco_1120921</name>
</gene>
<dbReference type="EMBL" id="BQNB010021253">
    <property type="protein sequence ID" value="GJU04491.1"/>
    <property type="molecule type" value="Genomic_DNA"/>
</dbReference>
<reference evidence="2" key="1">
    <citation type="journal article" date="2022" name="Int. J. Mol. Sci.">
        <title>Draft Genome of Tanacetum Coccineum: Genomic Comparison of Closely Related Tanacetum-Family Plants.</title>
        <authorList>
            <person name="Yamashiro T."/>
            <person name="Shiraishi A."/>
            <person name="Nakayama K."/>
            <person name="Satake H."/>
        </authorList>
    </citation>
    <scope>NUCLEOTIDE SEQUENCE</scope>
</reference>
<comment type="caution">
    <text evidence="2">The sequence shown here is derived from an EMBL/GenBank/DDBJ whole genome shotgun (WGS) entry which is preliminary data.</text>
</comment>
<evidence type="ECO:0000256" key="1">
    <source>
        <dbReference type="SAM" id="MobiDB-lite"/>
    </source>
</evidence>
<accession>A0ABQ5IXA4</accession>
<evidence type="ECO:0000313" key="2">
    <source>
        <dbReference type="EMBL" id="GJU04491.1"/>
    </source>
</evidence>
<protein>
    <submittedName>
        <fullName evidence="2">Uncharacterized protein</fullName>
    </submittedName>
</protein>
<feature type="region of interest" description="Disordered" evidence="1">
    <location>
        <begin position="14"/>
        <end position="47"/>
    </location>
</feature>
<proteinExistence type="predicted"/>
<feature type="region of interest" description="Disordered" evidence="1">
    <location>
        <begin position="63"/>
        <end position="89"/>
    </location>
</feature>
<organism evidence="2 3">
    <name type="scientific">Tanacetum coccineum</name>
    <dbReference type="NCBI Taxonomy" id="301880"/>
    <lineage>
        <taxon>Eukaryota</taxon>
        <taxon>Viridiplantae</taxon>
        <taxon>Streptophyta</taxon>
        <taxon>Embryophyta</taxon>
        <taxon>Tracheophyta</taxon>
        <taxon>Spermatophyta</taxon>
        <taxon>Magnoliopsida</taxon>
        <taxon>eudicotyledons</taxon>
        <taxon>Gunneridae</taxon>
        <taxon>Pentapetalae</taxon>
        <taxon>asterids</taxon>
        <taxon>campanulids</taxon>
        <taxon>Asterales</taxon>
        <taxon>Asteraceae</taxon>
        <taxon>Asteroideae</taxon>
        <taxon>Anthemideae</taxon>
        <taxon>Anthemidinae</taxon>
        <taxon>Tanacetum</taxon>
    </lineage>
</organism>
<feature type="compositionally biased region" description="Polar residues" evidence="1">
    <location>
        <begin position="78"/>
        <end position="89"/>
    </location>
</feature>
<feature type="compositionally biased region" description="Basic and acidic residues" evidence="1">
    <location>
        <begin position="26"/>
        <end position="46"/>
    </location>
</feature>
<dbReference type="Proteomes" id="UP001151760">
    <property type="component" value="Unassembled WGS sequence"/>
</dbReference>
<reference evidence="2" key="2">
    <citation type="submission" date="2022-01" db="EMBL/GenBank/DDBJ databases">
        <authorList>
            <person name="Yamashiro T."/>
            <person name="Shiraishi A."/>
            <person name="Satake H."/>
            <person name="Nakayama K."/>
        </authorList>
    </citation>
    <scope>NUCLEOTIDE SEQUENCE</scope>
</reference>
<keyword evidence="3" id="KW-1185">Reference proteome</keyword>
<sequence length="124" mass="14349">MQIHSHVLLLLNSKEIAKPITPPSESESKEDKDKDPKQAQRDKDMQKNLALIAKYIKNIYKPTNNNLRTSSNTRNKNVATSPRTWNNNQIGQFGNQRIVTVAEARKPKQAKDYAYHQENMKLYK</sequence>
<feature type="compositionally biased region" description="Low complexity" evidence="1">
    <location>
        <begin position="63"/>
        <end position="77"/>
    </location>
</feature>
<name>A0ABQ5IXA4_9ASTR</name>
<evidence type="ECO:0000313" key="3">
    <source>
        <dbReference type="Proteomes" id="UP001151760"/>
    </source>
</evidence>